<gene>
    <name evidence="13" type="ORF">EV189_0966</name>
</gene>
<comment type="subcellular location">
    <subcellularLocation>
        <location evidence="2">Cell membrane</location>
    </subcellularLocation>
</comment>
<dbReference type="CDD" id="cd00075">
    <property type="entry name" value="HATPase"/>
    <property type="match status" value="1"/>
</dbReference>
<evidence type="ECO:0000256" key="4">
    <source>
        <dbReference type="ARBA" id="ARBA00022553"/>
    </source>
</evidence>
<dbReference type="SMART" id="SM00387">
    <property type="entry name" value="HATPase_c"/>
    <property type="match status" value="1"/>
</dbReference>
<dbReference type="Pfam" id="PF00672">
    <property type="entry name" value="HAMP"/>
    <property type="match status" value="1"/>
</dbReference>
<dbReference type="InterPro" id="IPR003660">
    <property type="entry name" value="HAMP_dom"/>
</dbReference>
<dbReference type="PANTHER" id="PTHR45436:SF5">
    <property type="entry name" value="SENSOR HISTIDINE KINASE TRCS"/>
    <property type="match status" value="1"/>
</dbReference>
<dbReference type="CDD" id="cd00082">
    <property type="entry name" value="HisKA"/>
    <property type="match status" value="1"/>
</dbReference>
<accession>A0A4V2F563</accession>
<sequence>MTRGVRGWWRRRPLRTRLALLTASAVAVAVLSLAGLAWAFVGEALDHQVESQLSAEARAIAAQPQEWVPPAAFRGRGRGPGRRATDFGSRWQILAPDGTVRGASPEGLPVTASARQVASDGTGRAEQHVTIGSDVYLVLTVPASGGGAVQVAMDEGPVDRTRTTLGLLLLGASVVGIGGSALLGRAVARAGLVPVQRLTEAVESSTQTMDLARTMDLSQPVGLLGEDEVGRLGRAVNTLLAAVDSSRRDQRALVEDAGHELRTPLTSLRTNIELLLEMERKPELAHRLPPEERLQLLQDLDSQVLELTTLTGELVELAREEGAREAVERVDLADVVSAAVARVRARASGVTVRASLLPVVVLGRPAELERMVVNVLDNAVKWSPGGARVDVDLLLEGTSSCTLQVADTGPGIDEADRPYVFDRFYRAPAARGMPGSGLGLAIVAQTAAQHGGSAAVGPNHPSGTVLSVRLPVAAPSPSALEPSLDWPVYG</sequence>
<dbReference type="SUPFAM" id="SSF47384">
    <property type="entry name" value="Homodimeric domain of signal transducing histidine kinase"/>
    <property type="match status" value="1"/>
</dbReference>
<name>A0A4V2F563_9ACTN</name>
<dbReference type="Pfam" id="PF02518">
    <property type="entry name" value="HATPase_c"/>
    <property type="match status" value="1"/>
</dbReference>
<keyword evidence="10" id="KW-0472">Membrane</keyword>
<evidence type="ECO:0000259" key="12">
    <source>
        <dbReference type="PROSITE" id="PS50885"/>
    </source>
</evidence>
<dbReference type="EC" id="2.7.13.3" evidence="3"/>
<dbReference type="Gene3D" id="1.10.287.130">
    <property type="match status" value="1"/>
</dbReference>
<dbReference type="Gene3D" id="3.30.565.10">
    <property type="entry name" value="Histidine kinase-like ATPase, C-terminal domain"/>
    <property type="match status" value="1"/>
</dbReference>
<evidence type="ECO:0000256" key="8">
    <source>
        <dbReference type="ARBA" id="ARBA00022989"/>
    </source>
</evidence>
<proteinExistence type="predicted"/>
<dbReference type="OrthoDB" id="9786919at2"/>
<evidence type="ECO:0000256" key="7">
    <source>
        <dbReference type="ARBA" id="ARBA00022777"/>
    </source>
</evidence>
<dbReference type="InterPro" id="IPR004358">
    <property type="entry name" value="Sig_transdc_His_kin-like_C"/>
</dbReference>
<dbReference type="Pfam" id="PF00512">
    <property type="entry name" value="HisKA"/>
    <property type="match status" value="1"/>
</dbReference>
<protein>
    <recommendedName>
        <fullName evidence="3">histidine kinase</fullName>
        <ecNumber evidence="3">2.7.13.3</ecNumber>
    </recommendedName>
</protein>
<dbReference type="EMBL" id="SGXD01000001">
    <property type="protein sequence ID" value="RZS91719.1"/>
    <property type="molecule type" value="Genomic_DNA"/>
</dbReference>
<evidence type="ECO:0000256" key="5">
    <source>
        <dbReference type="ARBA" id="ARBA00022679"/>
    </source>
</evidence>
<dbReference type="GO" id="GO:0000155">
    <property type="term" value="F:phosphorelay sensor kinase activity"/>
    <property type="evidence" value="ECO:0007669"/>
    <property type="project" value="InterPro"/>
</dbReference>
<keyword evidence="7 13" id="KW-0418">Kinase</keyword>
<dbReference type="PRINTS" id="PR00344">
    <property type="entry name" value="BCTRLSENSOR"/>
</dbReference>
<comment type="catalytic activity">
    <reaction evidence="1">
        <text>ATP + protein L-histidine = ADP + protein N-phospho-L-histidine.</text>
        <dbReference type="EC" id="2.7.13.3"/>
    </reaction>
</comment>
<feature type="domain" description="Histidine kinase" evidence="11">
    <location>
        <begin position="256"/>
        <end position="474"/>
    </location>
</feature>
<dbReference type="GO" id="GO:0005886">
    <property type="term" value="C:plasma membrane"/>
    <property type="evidence" value="ECO:0007669"/>
    <property type="project" value="UniProtKB-SubCell"/>
</dbReference>
<evidence type="ECO:0000259" key="11">
    <source>
        <dbReference type="PROSITE" id="PS50109"/>
    </source>
</evidence>
<dbReference type="InterPro" id="IPR050428">
    <property type="entry name" value="TCS_sensor_his_kinase"/>
</dbReference>
<keyword evidence="5" id="KW-0808">Transferase</keyword>
<keyword evidence="9" id="KW-0902">Two-component regulatory system</keyword>
<dbReference type="Proteomes" id="UP000293638">
    <property type="component" value="Unassembled WGS sequence"/>
</dbReference>
<dbReference type="InterPro" id="IPR003661">
    <property type="entry name" value="HisK_dim/P_dom"/>
</dbReference>
<dbReference type="InterPro" id="IPR036097">
    <property type="entry name" value="HisK_dim/P_sf"/>
</dbReference>
<dbReference type="PROSITE" id="PS50885">
    <property type="entry name" value="HAMP"/>
    <property type="match status" value="1"/>
</dbReference>
<dbReference type="AlphaFoldDB" id="A0A4V2F563"/>
<dbReference type="InterPro" id="IPR003594">
    <property type="entry name" value="HATPase_dom"/>
</dbReference>
<keyword evidence="14" id="KW-1185">Reference proteome</keyword>
<evidence type="ECO:0000256" key="10">
    <source>
        <dbReference type="ARBA" id="ARBA00023136"/>
    </source>
</evidence>
<keyword evidence="6" id="KW-0812">Transmembrane</keyword>
<evidence type="ECO:0000313" key="13">
    <source>
        <dbReference type="EMBL" id="RZS91719.1"/>
    </source>
</evidence>
<comment type="caution">
    <text evidence="13">The sequence shown here is derived from an EMBL/GenBank/DDBJ whole genome shotgun (WGS) entry which is preliminary data.</text>
</comment>
<evidence type="ECO:0000256" key="9">
    <source>
        <dbReference type="ARBA" id="ARBA00023012"/>
    </source>
</evidence>
<organism evidence="13 14">
    <name type="scientific">Motilibacter rhizosphaerae</name>
    <dbReference type="NCBI Taxonomy" id="598652"/>
    <lineage>
        <taxon>Bacteria</taxon>
        <taxon>Bacillati</taxon>
        <taxon>Actinomycetota</taxon>
        <taxon>Actinomycetes</taxon>
        <taxon>Motilibacterales</taxon>
        <taxon>Motilibacteraceae</taxon>
        <taxon>Motilibacter</taxon>
    </lineage>
</organism>
<dbReference type="SMART" id="SM00388">
    <property type="entry name" value="HisKA"/>
    <property type="match status" value="1"/>
</dbReference>
<evidence type="ECO:0000256" key="2">
    <source>
        <dbReference type="ARBA" id="ARBA00004236"/>
    </source>
</evidence>
<dbReference type="Gene3D" id="6.10.340.10">
    <property type="match status" value="1"/>
</dbReference>
<reference evidence="13 14" key="1">
    <citation type="submission" date="2019-02" db="EMBL/GenBank/DDBJ databases">
        <title>Genomic Encyclopedia of Type Strains, Phase IV (KMG-IV): sequencing the most valuable type-strain genomes for metagenomic binning, comparative biology and taxonomic classification.</title>
        <authorList>
            <person name="Goeker M."/>
        </authorList>
    </citation>
    <scope>NUCLEOTIDE SEQUENCE [LARGE SCALE GENOMIC DNA]</scope>
    <source>
        <strain evidence="13 14">DSM 45622</strain>
    </source>
</reference>
<dbReference type="CDD" id="cd06225">
    <property type="entry name" value="HAMP"/>
    <property type="match status" value="1"/>
</dbReference>
<feature type="domain" description="HAMP" evidence="12">
    <location>
        <begin position="189"/>
        <end position="248"/>
    </location>
</feature>
<keyword evidence="4" id="KW-0597">Phosphoprotein</keyword>
<evidence type="ECO:0000256" key="1">
    <source>
        <dbReference type="ARBA" id="ARBA00000085"/>
    </source>
</evidence>
<evidence type="ECO:0000313" key="14">
    <source>
        <dbReference type="Proteomes" id="UP000293638"/>
    </source>
</evidence>
<dbReference type="PANTHER" id="PTHR45436">
    <property type="entry name" value="SENSOR HISTIDINE KINASE YKOH"/>
    <property type="match status" value="1"/>
</dbReference>
<dbReference type="SUPFAM" id="SSF55874">
    <property type="entry name" value="ATPase domain of HSP90 chaperone/DNA topoisomerase II/histidine kinase"/>
    <property type="match status" value="1"/>
</dbReference>
<evidence type="ECO:0000256" key="3">
    <source>
        <dbReference type="ARBA" id="ARBA00012438"/>
    </source>
</evidence>
<dbReference type="RefSeq" id="WP_130491751.1">
    <property type="nucleotide sequence ID" value="NZ_SGXD01000001.1"/>
</dbReference>
<dbReference type="PROSITE" id="PS50109">
    <property type="entry name" value="HIS_KIN"/>
    <property type="match status" value="1"/>
</dbReference>
<keyword evidence="8" id="KW-1133">Transmembrane helix</keyword>
<dbReference type="InterPro" id="IPR005467">
    <property type="entry name" value="His_kinase_dom"/>
</dbReference>
<dbReference type="InterPro" id="IPR036890">
    <property type="entry name" value="HATPase_C_sf"/>
</dbReference>
<evidence type="ECO:0000256" key="6">
    <source>
        <dbReference type="ARBA" id="ARBA00022692"/>
    </source>
</evidence>